<dbReference type="EMBL" id="VUNR01000007">
    <property type="protein sequence ID" value="MSU08394.1"/>
    <property type="molecule type" value="Genomic_DNA"/>
</dbReference>
<dbReference type="Gene3D" id="3.30.70.270">
    <property type="match status" value="1"/>
</dbReference>
<dbReference type="PROSITE" id="PS50887">
    <property type="entry name" value="GGDEF"/>
    <property type="match status" value="1"/>
</dbReference>
<feature type="transmembrane region" description="Helical" evidence="1">
    <location>
        <begin position="132"/>
        <end position="151"/>
    </location>
</feature>
<evidence type="ECO:0000313" key="3">
    <source>
        <dbReference type="EMBL" id="MSU08394.1"/>
    </source>
</evidence>
<dbReference type="PANTHER" id="PTHR45138">
    <property type="entry name" value="REGULATORY COMPONENTS OF SENSORY TRANSDUCTION SYSTEM"/>
    <property type="match status" value="1"/>
</dbReference>
<accession>A0A6I2UFS5</accession>
<evidence type="ECO:0000313" key="4">
    <source>
        <dbReference type="Proteomes" id="UP000433181"/>
    </source>
</evidence>
<dbReference type="GeneID" id="96778318"/>
<dbReference type="InterPro" id="IPR050469">
    <property type="entry name" value="Diguanylate_Cyclase"/>
</dbReference>
<name>A0A6I2UFS5_9FIRM</name>
<evidence type="ECO:0000256" key="1">
    <source>
        <dbReference type="SAM" id="Phobius"/>
    </source>
</evidence>
<feature type="transmembrane region" description="Helical" evidence="1">
    <location>
        <begin position="6"/>
        <end position="23"/>
    </location>
</feature>
<keyword evidence="1" id="KW-1133">Transmembrane helix</keyword>
<keyword evidence="1" id="KW-0812">Transmembrane</keyword>
<feature type="transmembrane region" description="Helical" evidence="1">
    <location>
        <begin position="64"/>
        <end position="86"/>
    </location>
</feature>
<dbReference type="AlphaFoldDB" id="A0A6I2UFS5"/>
<sequence length="355" mass="40744">MDAHTSVVSITCLLMLTMLVQTYTSDSIDGRLRRAFLHGFAIILFCAVLDWTRVELNGSQLVPVWLHGAVVSLEYTLAPVVVLFLIGVMGAIERNSFLVPLLAFNGLLQFTSGFTEWIFYIDAANNFVRGEWFRVYVLIYSIGIFVMYREVYRCSWIYQNRNGWMLFMSILSLTIGVGENEFGGECHTTFLAVSIAATMFYVYFMDIGIQTDPMTKLLNRRCYDSHLKKIDYPTAVVMFDVDKFKYINDTYGHEKGDIVLQHVAICLRRTFGRLGYLYRLGGDEFCLILRKGYLDKVDFGLLRRALDRHLEMYRRHEPLMPAVSMGHAIYDGGLSVQNVVKQADQQMYADKKGRS</sequence>
<dbReference type="InterPro" id="IPR029787">
    <property type="entry name" value="Nucleotide_cyclase"/>
</dbReference>
<keyword evidence="4" id="KW-1185">Reference proteome</keyword>
<organism evidence="3 4">
    <name type="scientific">Anaerovibrio slackiae</name>
    <dbReference type="NCBI Taxonomy" id="2652309"/>
    <lineage>
        <taxon>Bacteria</taxon>
        <taxon>Bacillati</taxon>
        <taxon>Bacillota</taxon>
        <taxon>Negativicutes</taxon>
        <taxon>Selenomonadales</taxon>
        <taxon>Selenomonadaceae</taxon>
        <taxon>Anaerovibrio</taxon>
    </lineage>
</organism>
<evidence type="ECO:0000259" key="2">
    <source>
        <dbReference type="PROSITE" id="PS50887"/>
    </source>
</evidence>
<feature type="transmembrane region" description="Helical" evidence="1">
    <location>
        <begin position="190"/>
        <end position="209"/>
    </location>
</feature>
<dbReference type="SUPFAM" id="SSF55073">
    <property type="entry name" value="Nucleotide cyclase"/>
    <property type="match status" value="1"/>
</dbReference>
<dbReference type="InterPro" id="IPR043128">
    <property type="entry name" value="Rev_trsase/Diguanyl_cyclase"/>
</dbReference>
<dbReference type="Proteomes" id="UP000433181">
    <property type="component" value="Unassembled WGS sequence"/>
</dbReference>
<comment type="caution">
    <text evidence="3">The sequence shown here is derived from an EMBL/GenBank/DDBJ whole genome shotgun (WGS) entry which is preliminary data.</text>
</comment>
<protein>
    <submittedName>
        <fullName evidence="3">Diguanylate cyclase</fullName>
    </submittedName>
</protein>
<dbReference type="InterPro" id="IPR000160">
    <property type="entry name" value="GGDEF_dom"/>
</dbReference>
<dbReference type="NCBIfam" id="TIGR00254">
    <property type="entry name" value="GGDEF"/>
    <property type="match status" value="1"/>
</dbReference>
<reference evidence="3 4" key="1">
    <citation type="submission" date="2019-08" db="EMBL/GenBank/DDBJ databases">
        <title>In-depth cultivation of the pig gut microbiome towards novel bacterial diversity and tailored functional studies.</title>
        <authorList>
            <person name="Wylensek D."/>
            <person name="Hitch T.C.A."/>
            <person name="Clavel T."/>
        </authorList>
    </citation>
    <scope>NUCLEOTIDE SEQUENCE [LARGE SCALE GENOMIC DNA]</scope>
    <source>
        <strain evidence="3 4">WCA-693-APC-5D-A</strain>
    </source>
</reference>
<feature type="domain" description="GGDEF" evidence="2">
    <location>
        <begin position="232"/>
        <end position="355"/>
    </location>
</feature>
<dbReference type="CDD" id="cd01949">
    <property type="entry name" value="GGDEF"/>
    <property type="match status" value="1"/>
</dbReference>
<dbReference type="GO" id="GO:0052621">
    <property type="term" value="F:diguanylate cyclase activity"/>
    <property type="evidence" value="ECO:0007669"/>
    <property type="project" value="TreeGrafter"/>
</dbReference>
<dbReference type="PANTHER" id="PTHR45138:SF9">
    <property type="entry name" value="DIGUANYLATE CYCLASE DGCM-RELATED"/>
    <property type="match status" value="1"/>
</dbReference>
<dbReference type="SMART" id="SM00267">
    <property type="entry name" value="GGDEF"/>
    <property type="match status" value="1"/>
</dbReference>
<feature type="transmembrane region" description="Helical" evidence="1">
    <location>
        <begin position="35"/>
        <end position="52"/>
    </location>
</feature>
<feature type="transmembrane region" description="Helical" evidence="1">
    <location>
        <begin position="163"/>
        <end position="178"/>
    </location>
</feature>
<gene>
    <name evidence="3" type="ORF">FYJ84_05265</name>
</gene>
<proteinExistence type="predicted"/>
<keyword evidence="1" id="KW-0472">Membrane</keyword>
<dbReference type="RefSeq" id="WP_154406557.1">
    <property type="nucleotide sequence ID" value="NZ_JAQXJM010000186.1"/>
</dbReference>
<feature type="transmembrane region" description="Helical" evidence="1">
    <location>
        <begin position="98"/>
        <end position="120"/>
    </location>
</feature>
<dbReference type="Pfam" id="PF00990">
    <property type="entry name" value="GGDEF"/>
    <property type="match status" value="1"/>
</dbReference>